<dbReference type="Pfam" id="PF00580">
    <property type="entry name" value="UvrD-helicase"/>
    <property type="match status" value="1"/>
</dbReference>
<dbReference type="InterPro" id="IPR038726">
    <property type="entry name" value="PDDEXK_AddAB-type"/>
</dbReference>
<evidence type="ECO:0000256" key="2">
    <source>
        <dbReference type="ARBA" id="ARBA00022741"/>
    </source>
</evidence>
<keyword evidence="2 13" id="KW-0547">Nucleotide-binding</keyword>
<evidence type="ECO:0000313" key="17">
    <source>
        <dbReference type="EMBL" id="TYC46608.1"/>
    </source>
</evidence>
<evidence type="ECO:0000259" key="16">
    <source>
        <dbReference type="PROSITE" id="PS51217"/>
    </source>
</evidence>
<dbReference type="Gene3D" id="3.40.50.300">
    <property type="entry name" value="P-loop containing nucleotide triphosphate hydrolases"/>
    <property type="match status" value="4"/>
</dbReference>
<dbReference type="GO" id="GO:0000724">
    <property type="term" value="P:double-strand break repair via homologous recombination"/>
    <property type="evidence" value="ECO:0007669"/>
    <property type="project" value="UniProtKB-UniRule"/>
</dbReference>
<evidence type="ECO:0000259" key="15">
    <source>
        <dbReference type="PROSITE" id="PS51198"/>
    </source>
</evidence>
<dbReference type="InterPro" id="IPR011335">
    <property type="entry name" value="Restrct_endonuc-II-like"/>
</dbReference>
<proteinExistence type="inferred from homology"/>
<dbReference type="Proteomes" id="UP000442244">
    <property type="component" value="Unassembled WGS sequence"/>
</dbReference>
<keyword evidence="4 13" id="KW-0378">Hydrolase</keyword>
<comment type="function">
    <text evidence="13">The heterodimer acts as both an ATP-dependent DNA helicase and an ATP-dependent, dual-direction single-stranded exonuclease. Recognizes the chi site generating a DNA molecule suitable for the initiation of homologous recombination. The AddA nuclease domain is required for chi fragment generation; this subunit has the helicase and 3' -&gt; 5' nuclease activities.</text>
</comment>
<evidence type="ECO:0000256" key="1">
    <source>
        <dbReference type="ARBA" id="ARBA00022722"/>
    </source>
</evidence>
<dbReference type="InterPro" id="IPR011604">
    <property type="entry name" value="PDDEXK-like_dom_sf"/>
</dbReference>
<dbReference type="InterPro" id="IPR014152">
    <property type="entry name" value="AddA"/>
</dbReference>
<keyword evidence="18" id="KW-1185">Reference proteome</keyword>
<keyword evidence="6 13" id="KW-0269">Exonuclease</keyword>
<dbReference type="GO" id="GO:0043138">
    <property type="term" value="F:3'-5' DNA helicase activity"/>
    <property type="evidence" value="ECO:0007669"/>
    <property type="project" value="UniProtKB-UniRule"/>
</dbReference>
<dbReference type="GO" id="GO:0033202">
    <property type="term" value="C:DNA helicase complex"/>
    <property type="evidence" value="ECO:0007669"/>
    <property type="project" value="TreeGrafter"/>
</dbReference>
<dbReference type="PANTHER" id="PTHR11070:SF48">
    <property type="entry name" value="ATP-DEPENDENT HELICASE_NUCLEASE SUBUNIT A"/>
    <property type="match status" value="1"/>
</dbReference>
<dbReference type="GO" id="GO:0005524">
    <property type="term" value="F:ATP binding"/>
    <property type="evidence" value="ECO:0007669"/>
    <property type="project" value="UniProtKB-UniRule"/>
</dbReference>
<keyword evidence="7 13" id="KW-0067">ATP-binding</keyword>
<comment type="catalytic activity">
    <reaction evidence="12 13">
        <text>ATP + H2O = ADP + phosphate + H(+)</text>
        <dbReference type="Rhea" id="RHEA:13065"/>
        <dbReference type="ChEBI" id="CHEBI:15377"/>
        <dbReference type="ChEBI" id="CHEBI:15378"/>
        <dbReference type="ChEBI" id="CHEBI:30616"/>
        <dbReference type="ChEBI" id="CHEBI:43474"/>
        <dbReference type="ChEBI" id="CHEBI:456216"/>
        <dbReference type="EC" id="5.6.2.4"/>
    </reaction>
</comment>
<dbReference type="OrthoDB" id="9810135at2"/>
<dbReference type="RefSeq" id="WP_148603704.1">
    <property type="nucleotide sequence ID" value="NZ_BSUV01000001.1"/>
</dbReference>
<name>A0A6P2CKN3_9LACO</name>
<dbReference type="Pfam" id="PF12705">
    <property type="entry name" value="PDDEXK_1"/>
    <property type="match status" value="1"/>
</dbReference>
<reference evidence="17 18" key="1">
    <citation type="submission" date="2019-01" db="EMBL/GenBank/DDBJ databases">
        <title>Leuconostoc litchii sp. nov., a novel lactic acid bacterium isolated from lychee.</title>
        <authorList>
            <person name="Wang L.-T."/>
        </authorList>
    </citation>
    <scope>NUCLEOTIDE SEQUENCE [LARGE SCALE GENOMIC DNA]</scope>
    <source>
        <strain evidence="17 18">MB7</strain>
    </source>
</reference>
<dbReference type="PROSITE" id="PS51217">
    <property type="entry name" value="UVRD_HELICASE_CTER"/>
    <property type="match status" value="1"/>
</dbReference>
<dbReference type="GO" id="GO:0005829">
    <property type="term" value="C:cytosol"/>
    <property type="evidence" value="ECO:0007669"/>
    <property type="project" value="TreeGrafter"/>
</dbReference>
<dbReference type="HAMAP" id="MF_01451">
    <property type="entry name" value="AddA"/>
    <property type="match status" value="1"/>
</dbReference>
<dbReference type="PROSITE" id="PS51198">
    <property type="entry name" value="UVRD_HELICASE_ATP_BIND"/>
    <property type="match status" value="1"/>
</dbReference>
<keyword evidence="10 13" id="KW-0413">Isomerase</keyword>
<dbReference type="SUPFAM" id="SSF52540">
    <property type="entry name" value="P-loop containing nucleoside triphosphate hydrolases"/>
    <property type="match status" value="1"/>
</dbReference>
<dbReference type="GO" id="GO:0003690">
    <property type="term" value="F:double-stranded DNA binding"/>
    <property type="evidence" value="ECO:0007669"/>
    <property type="project" value="UniProtKB-UniRule"/>
</dbReference>
<evidence type="ECO:0000256" key="7">
    <source>
        <dbReference type="ARBA" id="ARBA00022840"/>
    </source>
</evidence>
<dbReference type="EC" id="3.1.-.-" evidence="13"/>
<evidence type="ECO:0000256" key="5">
    <source>
        <dbReference type="ARBA" id="ARBA00022806"/>
    </source>
</evidence>
<comment type="cofactor">
    <cofactor evidence="13">
        <name>Mg(2+)</name>
        <dbReference type="ChEBI" id="CHEBI:18420"/>
    </cofactor>
</comment>
<dbReference type="InterPro" id="IPR000212">
    <property type="entry name" value="DNA_helicase_UvrD/REP"/>
</dbReference>
<keyword evidence="5 13" id="KW-0347">Helicase</keyword>
<evidence type="ECO:0000256" key="14">
    <source>
        <dbReference type="PROSITE-ProRule" id="PRU00560"/>
    </source>
</evidence>
<dbReference type="InterPro" id="IPR014017">
    <property type="entry name" value="DNA_helicase_UvrD-like_C"/>
</dbReference>
<dbReference type="SUPFAM" id="SSF52980">
    <property type="entry name" value="Restriction endonuclease-like"/>
    <property type="match status" value="1"/>
</dbReference>
<dbReference type="AlphaFoldDB" id="A0A6P2CKN3"/>
<comment type="subunit">
    <text evidence="13">Heterodimer of AddA and AddB/RexB.</text>
</comment>
<dbReference type="GO" id="GO:0008408">
    <property type="term" value="F:3'-5' exonuclease activity"/>
    <property type="evidence" value="ECO:0007669"/>
    <property type="project" value="UniProtKB-UniRule"/>
</dbReference>
<evidence type="ECO:0000256" key="10">
    <source>
        <dbReference type="ARBA" id="ARBA00023235"/>
    </source>
</evidence>
<dbReference type="EMBL" id="SDGY01000001">
    <property type="protein sequence ID" value="TYC46608.1"/>
    <property type="molecule type" value="Genomic_DNA"/>
</dbReference>
<comment type="caution">
    <text evidence="17">The sequence shown here is derived from an EMBL/GenBank/DDBJ whole genome shotgun (WGS) entry which is preliminary data.</text>
</comment>
<evidence type="ECO:0000256" key="13">
    <source>
        <dbReference type="HAMAP-Rule" id="MF_01451"/>
    </source>
</evidence>
<gene>
    <name evidence="13 17" type="primary">addA</name>
    <name evidence="17" type="ORF">ESZ47_00280</name>
</gene>
<dbReference type="EC" id="5.6.2.4" evidence="13"/>
<keyword evidence="9 13" id="KW-0234">DNA repair</keyword>
<keyword evidence="3 13" id="KW-0227">DNA damage</keyword>
<organism evidence="17 18">
    <name type="scientific">Leuconostoc litchii</name>
    <dbReference type="NCBI Taxonomy" id="1981069"/>
    <lineage>
        <taxon>Bacteria</taxon>
        <taxon>Bacillati</taxon>
        <taxon>Bacillota</taxon>
        <taxon>Bacilli</taxon>
        <taxon>Lactobacillales</taxon>
        <taxon>Lactobacillaceae</taxon>
        <taxon>Leuconostoc</taxon>
    </lineage>
</organism>
<evidence type="ECO:0000256" key="11">
    <source>
        <dbReference type="ARBA" id="ARBA00034617"/>
    </source>
</evidence>
<protein>
    <recommendedName>
        <fullName evidence="13">ATP-dependent helicase/nuclease subunit A</fullName>
        <ecNumber evidence="13">3.1.-.-</ecNumber>
        <ecNumber evidence="13">5.6.2.4</ecNumber>
    </recommendedName>
    <alternativeName>
        <fullName evidence="13">ATP-dependent helicase/nuclease AddA</fullName>
    </alternativeName>
    <alternativeName>
        <fullName evidence="13">DNA 3'-5' helicase AddA</fullName>
    </alternativeName>
</protein>
<dbReference type="NCBIfam" id="TIGR02785">
    <property type="entry name" value="addA_Gpos"/>
    <property type="match status" value="1"/>
</dbReference>
<evidence type="ECO:0000256" key="3">
    <source>
        <dbReference type="ARBA" id="ARBA00022763"/>
    </source>
</evidence>
<keyword evidence="1 13" id="KW-0540">Nuclease</keyword>
<dbReference type="Pfam" id="PF13361">
    <property type="entry name" value="UvrD_C"/>
    <property type="match status" value="1"/>
</dbReference>
<evidence type="ECO:0000256" key="4">
    <source>
        <dbReference type="ARBA" id="ARBA00022801"/>
    </source>
</evidence>
<evidence type="ECO:0000256" key="8">
    <source>
        <dbReference type="ARBA" id="ARBA00023125"/>
    </source>
</evidence>
<evidence type="ECO:0000256" key="9">
    <source>
        <dbReference type="ARBA" id="ARBA00023204"/>
    </source>
</evidence>
<sequence length="1230" mass="140052">MATKFTDNQQRAIKEKDHNILVAASAGSGKTTVLIERLIQKILNGTSVERFLIVTFTNAAAKEMRERLEVAIEKRLQVADEQQKRFLQEQLLILPAANISTIDAYALRIIEMYYHIIGLDPQFRLLSDTAERSLLQQDVLTKVLADFYEENHEQHQSFLSLVNNFGNPNQDEPLQKIILKLSDFAEARADGEEWLKNLLVPYEVTDQPLVKTTLYKHSIRPIILETINDLIDKAQVVLMDIAGVDELKKTQDGFSEIIDYLLAINKKTMTSSWDELRSAILDMPAGKINTQTSKIKENPEISALLESARQIKGQIIGAKSQINDLKTSFFSLDEKSWQQVQKASYQLINTLIVVTETFRKAFKQAKREDNLLDFPDLGTLALEILADENTKKTIQGQFDEILVDEYQDINQLQETLLTSVSNGHNMYMVGDVKQSIYGFRQAEPSLFTNKYKRFSQAKNDDIRIDLADNFRSQNNVTNVTNLIFTQIMDESLGDIAYTGEAKLVPKASYPDEVPAVFDLDIIVDDGEDSNENDAETFEKRQAQYALLAEKIRHLRETTIYDRKADPARMRPVQYSDIAILTRAKSGYIDLVSTLRAAGIPVQIDGVGNYFQTMEVYLMLDILRVIDNPHQDIPLAAVLRSPIFNFDENELAEIRIADNVHDYWTALKSYAKDSKKAQHFLDLIDKWHTLATQNDLVSLIWSIYDDTAWLDYVAGMPGGRQRQANLHALYEYARSYQNNTHSGLFRFVRYIEQLQVGDSDLGEAAQETDTQAVRIMTIHASKGLEFPIVLLPEFDKAFNKQDLNGGLLIQKNEGVGLEYVQPDALVTIPTLQKMVVKQALKRQSWSEEMRLLYVALTRAEQQLFIIGSVKVTTEKDNQALKMLWQQAKNVNGQFLPEFLRLQADSYLKWLLMSLARSKNSVLEEWLGDGQLPRLLGPETSLTGKINVHIKEQSAIHAPTVTAINEDKNTTENYSQQDFNHAKRILNYQYPNIAATQTAAYQSVSEIKRLFEDPDQSQMENAVISEDGQLRPANVLMSDELLSPTFMSDGSQKPSKSAVGTATHLILQLIDFTKINTLQKIETLRDQLVEKHRILDNVAAMIDIDGIITFLQSDFAQQIIAHHETLNREATFAMIMPANEIYQSLDDKAPVLIHGIIDGYFVDEFSKTITLFDYKTDFVRHNRIEEDLDKLRARYKGQLLLYKRALQQEFSDYIINEPQLISLSSGRVINIK</sequence>
<keyword evidence="8 13" id="KW-0238">DNA-binding</keyword>
<evidence type="ECO:0000313" key="18">
    <source>
        <dbReference type="Proteomes" id="UP000442244"/>
    </source>
</evidence>
<evidence type="ECO:0000256" key="6">
    <source>
        <dbReference type="ARBA" id="ARBA00022839"/>
    </source>
</evidence>
<feature type="domain" description="UvrD-like helicase ATP-binding" evidence="15">
    <location>
        <begin position="3"/>
        <end position="473"/>
    </location>
</feature>
<evidence type="ECO:0000256" key="12">
    <source>
        <dbReference type="ARBA" id="ARBA00048988"/>
    </source>
</evidence>
<accession>A0A6P2CKN3</accession>
<dbReference type="InterPro" id="IPR014016">
    <property type="entry name" value="UvrD-like_ATP-bd"/>
</dbReference>
<dbReference type="InterPro" id="IPR027417">
    <property type="entry name" value="P-loop_NTPase"/>
</dbReference>
<dbReference type="Gene3D" id="3.90.320.10">
    <property type="match status" value="1"/>
</dbReference>
<comment type="catalytic activity">
    <reaction evidence="11 13">
        <text>Couples ATP hydrolysis with the unwinding of duplex DNA by translocating in the 3'-5' direction.</text>
        <dbReference type="EC" id="5.6.2.4"/>
    </reaction>
</comment>
<comment type="similarity">
    <text evidence="13">Belongs to the helicase family. AddA subfamily.</text>
</comment>
<dbReference type="PANTHER" id="PTHR11070">
    <property type="entry name" value="UVRD / RECB / PCRA DNA HELICASE FAMILY MEMBER"/>
    <property type="match status" value="1"/>
</dbReference>
<feature type="binding site" evidence="14">
    <location>
        <begin position="24"/>
        <end position="31"/>
    </location>
    <ligand>
        <name>ATP</name>
        <dbReference type="ChEBI" id="CHEBI:30616"/>
    </ligand>
</feature>
<feature type="domain" description="UvrD-like helicase C-terminal" evidence="16">
    <location>
        <begin position="500"/>
        <end position="782"/>
    </location>
</feature>